<dbReference type="RefSeq" id="WP_188825339.1">
    <property type="nucleotide sequence ID" value="NZ_BMHH01000015.1"/>
</dbReference>
<dbReference type="PIRSF" id="PIRSF031551">
    <property type="entry name" value="DUF1706"/>
    <property type="match status" value="1"/>
</dbReference>
<dbReference type="InterPro" id="IPR034660">
    <property type="entry name" value="DinB/YfiT-like"/>
</dbReference>
<dbReference type="InterPro" id="IPR012550">
    <property type="entry name" value="DUF1706"/>
</dbReference>
<evidence type="ECO:0000313" key="1">
    <source>
        <dbReference type="EMBL" id="GGB02646.1"/>
    </source>
</evidence>
<gene>
    <name evidence="1" type="ORF">GCM10011491_33470</name>
</gene>
<evidence type="ECO:0000313" key="2">
    <source>
        <dbReference type="Proteomes" id="UP000646478"/>
    </source>
</evidence>
<dbReference type="Gene3D" id="1.20.120.450">
    <property type="entry name" value="dinb family like domain"/>
    <property type="match status" value="1"/>
</dbReference>
<accession>A0A916WHU9</accession>
<organism evidence="1 2">
    <name type="scientific">Brucella endophytica</name>
    <dbReference type="NCBI Taxonomy" id="1963359"/>
    <lineage>
        <taxon>Bacteria</taxon>
        <taxon>Pseudomonadati</taxon>
        <taxon>Pseudomonadota</taxon>
        <taxon>Alphaproteobacteria</taxon>
        <taxon>Hyphomicrobiales</taxon>
        <taxon>Brucellaceae</taxon>
        <taxon>Brucella/Ochrobactrum group</taxon>
        <taxon>Brucella</taxon>
    </lineage>
</organism>
<name>A0A916WHU9_9HYPH</name>
<protein>
    <recommendedName>
        <fullName evidence="3">ClbS/DfsB family four-helix bundle protein</fullName>
    </recommendedName>
</protein>
<dbReference type="PANTHER" id="PTHR40658:SF3">
    <property type="entry name" value="CLBS_DFSB FAMILY FOUR-HELIX BUNDLE PROTEIN"/>
    <property type="match status" value="1"/>
</dbReference>
<dbReference type="Proteomes" id="UP000646478">
    <property type="component" value="Unassembled WGS sequence"/>
</dbReference>
<reference evidence="1" key="1">
    <citation type="journal article" date="2014" name="Int. J. Syst. Evol. Microbiol.">
        <title>Complete genome sequence of Corynebacterium casei LMG S-19264T (=DSM 44701T), isolated from a smear-ripened cheese.</title>
        <authorList>
            <consortium name="US DOE Joint Genome Institute (JGI-PGF)"/>
            <person name="Walter F."/>
            <person name="Albersmeier A."/>
            <person name="Kalinowski J."/>
            <person name="Ruckert C."/>
        </authorList>
    </citation>
    <scope>NUCLEOTIDE SEQUENCE</scope>
    <source>
        <strain evidence="1">CGMCC 1.15082</strain>
    </source>
</reference>
<dbReference type="Pfam" id="PF08020">
    <property type="entry name" value="DUF1706"/>
    <property type="match status" value="1"/>
</dbReference>
<comment type="caution">
    <text evidence="1">The sequence shown here is derived from an EMBL/GenBank/DDBJ whole genome shotgun (WGS) entry which is preliminary data.</text>
</comment>
<dbReference type="EMBL" id="BMHH01000015">
    <property type="protein sequence ID" value="GGB02646.1"/>
    <property type="molecule type" value="Genomic_DNA"/>
</dbReference>
<dbReference type="PANTHER" id="PTHR40658">
    <property type="match status" value="1"/>
</dbReference>
<proteinExistence type="predicted"/>
<keyword evidence="2" id="KW-1185">Reference proteome</keyword>
<dbReference type="AlphaFoldDB" id="A0A916WHU9"/>
<evidence type="ECO:0008006" key="3">
    <source>
        <dbReference type="Google" id="ProtNLM"/>
    </source>
</evidence>
<sequence>MAIPRNKDELLNAINTNFDRLYEDLASLPETATPIRTMEGHAKGTLMSAANLVSYLVGWNELVLKWLERDKPGQPVDFPETGFQWNELGQLARKFYQDYDGTPYPLLLERLQEAKRRIVAEVEGRDDATLYGRTWYRNWTMGRMIQLNTSSPYDNARKRLRKWKRQIGLRVV</sequence>
<reference evidence="1" key="2">
    <citation type="submission" date="2020-09" db="EMBL/GenBank/DDBJ databases">
        <authorList>
            <person name="Sun Q."/>
            <person name="Zhou Y."/>
        </authorList>
    </citation>
    <scope>NUCLEOTIDE SEQUENCE</scope>
    <source>
        <strain evidence="1">CGMCC 1.15082</strain>
    </source>
</reference>